<dbReference type="InterPro" id="IPR021109">
    <property type="entry name" value="Peptidase_aspartic_dom_sf"/>
</dbReference>
<protein>
    <recommendedName>
        <fullName evidence="4">CCHC-type domain-containing protein</fullName>
    </recommendedName>
</protein>
<reference evidence="2 3" key="1">
    <citation type="submission" date="2019-07" db="EMBL/GenBank/DDBJ databases">
        <title>Draft genome assembly of a fouling barnacle, Amphibalanus amphitrite (Darwin, 1854): The first reference genome for Thecostraca.</title>
        <authorList>
            <person name="Kim W."/>
        </authorList>
    </citation>
    <scope>NUCLEOTIDE SEQUENCE [LARGE SCALE GENOMIC DNA]</scope>
    <source>
        <strain evidence="2">SNU_AA5</strain>
        <tissue evidence="2">Soma without cirri and trophi</tissue>
    </source>
</reference>
<evidence type="ECO:0008006" key="4">
    <source>
        <dbReference type="Google" id="ProtNLM"/>
    </source>
</evidence>
<feature type="region of interest" description="Disordered" evidence="1">
    <location>
        <begin position="369"/>
        <end position="460"/>
    </location>
</feature>
<dbReference type="OrthoDB" id="6342757at2759"/>
<organism evidence="2 3">
    <name type="scientific">Amphibalanus amphitrite</name>
    <name type="common">Striped barnacle</name>
    <name type="synonym">Balanus amphitrite</name>
    <dbReference type="NCBI Taxonomy" id="1232801"/>
    <lineage>
        <taxon>Eukaryota</taxon>
        <taxon>Metazoa</taxon>
        <taxon>Ecdysozoa</taxon>
        <taxon>Arthropoda</taxon>
        <taxon>Crustacea</taxon>
        <taxon>Multicrustacea</taxon>
        <taxon>Cirripedia</taxon>
        <taxon>Thoracica</taxon>
        <taxon>Thoracicalcarea</taxon>
        <taxon>Balanomorpha</taxon>
        <taxon>Balanoidea</taxon>
        <taxon>Balanidae</taxon>
        <taxon>Amphibalaninae</taxon>
        <taxon>Amphibalanus</taxon>
    </lineage>
</organism>
<feature type="region of interest" description="Disordered" evidence="1">
    <location>
        <begin position="1"/>
        <end position="24"/>
    </location>
</feature>
<feature type="compositionally biased region" description="Gly residues" evidence="1">
    <location>
        <begin position="72"/>
        <end position="94"/>
    </location>
</feature>
<proteinExistence type="predicted"/>
<dbReference type="Gene3D" id="2.40.70.10">
    <property type="entry name" value="Acid Proteases"/>
    <property type="match status" value="1"/>
</dbReference>
<evidence type="ECO:0000256" key="1">
    <source>
        <dbReference type="SAM" id="MobiDB-lite"/>
    </source>
</evidence>
<dbReference type="EMBL" id="VIIS01000105">
    <property type="protein sequence ID" value="KAF0313180.1"/>
    <property type="molecule type" value="Genomic_DNA"/>
</dbReference>
<dbReference type="Proteomes" id="UP000440578">
    <property type="component" value="Unassembled WGS sequence"/>
</dbReference>
<dbReference type="PANTHER" id="PTHR33198:SF19">
    <property type="entry name" value="CCHC-TYPE DOMAIN-CONTAINING PROTEIN"/>
    <property type="match status" value="1"/>
</dbReference>
<evidence type="ECO:0000313" key="2">
    <source>
        <dbReference type="EMBL" id="KAF0313180.1"/>
    </source>
</evidence>
<feature type="compositionally biased region" description="Low complexity" evidence="1">
    <location>
        <begin position="611"/>
        <end position="642"/>
    </location>
</feature>
<sequence>MSDCEQEERDAKPPGAAPATETSTELLTRLLGQQLELAARRDEQLTMLLQHIQQGAAAGARPVDGSGALAAAGGGSAPTASGGGGAPAATGGGSAPAAAAVTESVAAAAAVPPTVGSRQRICLPATGTPVPRLHSSASLIEFDTWRRKFDGYCLLTRVRELTTAEQKAALIAVLDDDWTRIVDFGLQLPADADLDSVLEAMQKYLRRQRNVIVDRMDFTARLQQPGESIDEYVCALREIAACCDFCQHCADDRFRDHIVVGTIDSDARRRMLETADLTFEKALDICRACECATNNNQEITQSGTVGRISRYRQEKNRRRFASEDSIQLSRCRRCGAAEHSDDRRCPALGRACNSCGERDHFAVTCRGRASGRRTTESSLPRIRHDHERPRSDELTPPRAERGRSRGPGTRRADSATYGNQARRTSATSRRRQQFWSSGGNRVAGISGDGDLVSGSEEDEEADSTAASLLNVYVSDVRLKNSSVKRSPRIELETMYRGRRPIPTTWTPDTGAEVSVISRDQARLLGVELDDLRPSKTTLWTADGRKMHCMGTCNLTLLLGDVSHSAEISVMESLHTPLLSWHDCVKLGILPPGFPRQIRRLESHHSSGGPDSEPAGARSRSSPAAAPPTRAARPRSASPATTRQPPAWISKMKRCHTGIPPDEHRQQHFAALKAEFPKVFDIESGLREMVGEPMSIELTDDATPYAQTSARNIPFNWRDDVRRQLDELLQHDVIEAARGALARPVVPLAGWWCPY</sequence>
<comment type="caution">
    <text evidence="2">The sequence shown here is derived from an EMBL/GenBank/DDBJ whole genome shotgun (WGS) entry which is preliminary data.</text>
</comment>
<dbReference type="CDD" id="cd00303">
    <property type="entry name" value="retropepsin_like"/>
    <property type="match status" value="1"/>
</dbReference>
<feature type="compositionally biased region" description="Basic and acidic residues" evidence="1">
    <location>
        <begin position="382"/>
        <end position="403"/>
    </location>
</feature>
<feature type="region of interest" description="Disordered" evidence="1">
    <location>
        <begin position="71"/>
        <end position="95"/>
    </location>
</feature>
<feature type="region of interest" description="Disordered" evidence="1">
    <location>
        <begin position="600"/>
        <end position="661"/>
    </location>
</feature>
<accession>A0A6A4XAA5</accession>
<name>A0A6A4XAA5_AMPAM</name>
<dbReference type="PANTHER" id="PTHR33198">
    <property type="entry name" value="ANK_REP_REGION DOMAIN-CONTAINING PROTEIN-RELATED"/>
    <property type="match status" value="1"/>
</dbReference>
<gene>
    <name evidence="2" type="ORF">FJT64_016236</name>
</gene>
<dbReference type="AlphaFoldDB" id="A0A6A4XAA5"/>
<keyword evidence="3" id="KW-1185">Reference proteome</keyword>
<evidence type="ECO:0000313" key="3">
    <source>
        <dbReference type="Proteomes" id="UP000440578"/>
    </source>
</evidence>